<proteinExistence type="predicted"/>
<evidence type="ECO:0000259" key="1">
    <source>
        <dbReference type="PROSITE" id="PS50209"/>
    </source>
</evidence>
<gene>
    <name evidence="3" type="primary">LOC108265785</name>
</gene>
<reference evidence="3" key="2">
    <citation type="submission" date="2025-08" db="UniProtKB">
        <authorList>
            <consortium name="RefSeq"/>
        </authorList>
    </citation>
    <scope>IDENTIFICATION</scope>
    <source>
        <tissue evidence="3">Blood</tissue>
    </source>
</reference>
<dbReference type="PROSITE" id="PS50209">
    <property type="entry name" value="CARD"/>
    <property type="match status" value="1"/>
</dbReference>
<accession>A0A2D0R2E2</accession>
<dbReference type="Proteomes" id="UP000221080">
    <property type="component" value="Chromosome 1"/>
</dbReference>
<evidence type="ECO:0000313" key="2">
    <source>
        <dbReference type="Proteomes" id="UP000221080"/>
    </source>
</evidence>
<dbReference type="RefSeq" id="XP_017323965.1">
    <property type="nucleotide sequence ID" value="XM_017468476.3"/>
</dbReference>
<dbReference type="InterPro" id="IPR011029">
    <property type="entry name" value="DEATH-like_dom_sf"/>
</dbReference>
<dbReference type="AlphaFoldDB" id="A0A2D0R2E2"/>
<name>A0A2D0R2E2_ICTPU</name>
<feature type="domain" description="CARD" evidence="1">
    <location>
        <begin position="1"/>
        <end position="92"/>
    </location>
</feature>
<dbReference type="GO" id="GO:0042981">
    <property type="term" value="P:regulation of apoptotic process"/>
    <property type="evidence" value="ECO:0007669"/>
    <property type="project" value="InterPro"/>
</dbReference>
<dbReference type="InterPro" id="IPR001315">
    <property type="entry name" value="CARD"/>
</dbReference>
<sequence length="109" mass="12241">MAQELLKARLGLIQGVSEGLLKDLTDCLRATNPPVLNEREVNKILQTHAVTQDRTGKLVDMVRNKGDQASFIMISILEQRDNLLARDLGLLTDCIEEARMKRLDRSSNP</sequence>
<dbReference type="SUPFAM" id="SSF47986">
    <property type="entry name" value="DEATH domain"/>
    <property type="match status" value="1"/>
</dbReference>
<dbReference type="Gene3D" id="1.10.533.10">
    <property type="entry name" value="Death Domain, Fas"/>
    <property type="match status" value="1"/>
</dbReference>
<dbReference type="OrthoDB" id="8869108at2759"/>
<dbReference type="KEGG" id="ipu:108265785"/>
<organism evidence="2 3">
    <name type="scientific">Ictalurus punctatus</name>
    <name type="common">Channel catfish</name>
    <name type="synonym">Silurus punctatus</name>
    <dbReference type="NCBI Taxonomy" id="7998"/>
    <lineage>
        <taxon>Eukaryota</taxon>
        <taxon>Metazoa</taxon>
        <taxon>Chordata</taxon>
        <taxon>Craniata</taxon>
        <taxon>Vertebrata</taxon>
        <taxon>Euteleostomi</taxon>
        <taxon>Actinopterygii</taxon>
        <taxon>Neopterygii</taxon>
        <taxon>Teleostei</taxon>
        <taxon>Ostariophysi</taxon>
        <taxon>Siluriformes</taxon>
        <taxon>Ictaluridae</taxon>
        <taxon>Ictalurus</taxon>
    </lineage>
</organism>
<protein>
    <submittedName>
        <fullName evidence="3">Caspase-1-A-like</fullName>
    </submittedName>
</protein>
<keyword evidence="2" id="KW-1185">Reference proteome</keyword>
<evidence type="ECO:0000313" key="3">
    <source>
        <dbReference type="RefSeq" id="XP_017323965.1"/>
    </source>
</evidence>
<reference evidence="2" key="1">
    <citation type="journal article" date="2016" name="Nat. Commun.">
        <title>The channel catfish genome sequence provides insights into the evolution of scale formation in teleosts.</title>
        <authorList>
            <person name="Liu Z."/>
            <person name="Liu S."/>
            <person name="Yao J."/>
            <person name="Bao L."/>
            <person name="Zhang J."/>
            <person name="Li Y."/>
            <person name="Jiang C."/>
            <person name="Sun L."/>
            <person name="Wang R."/>
            <person name="Zhang Y."/>
            <person name="Zhou T."/>
            <person name="Zeng Q."/>
            <person name="Fu Q."/>
            <person name="Gao S."/>
            <person name="Li N."/>
            <person name="Koren S."/>
            <person name="Jiang Y."/>
            <person name="Zimin A."/>
            <person name="Xu P."/>
            <person name="Phillippy A.M."/>
            <person name="Geng X."/>
            <person name="Song L."/>
            <person name="Sun F."/>
            <person name="Li C."/>
            <person name="Wang X."/>
            <person name="Chen A."/>
            <person name="Jin Y."/>
            <person name="Yuan Z."/>
            <person name="Yang Y."/>
            <person name="Tan S."/>
            <person name="Peatman E."/>
            <person name="Lu J."/>
            <person name="Qin Z."/>
            <person name="Dunham R."/>
            <person name="Li Z."/>
            <person name="Sonstegard T."/>
            <person name="Feng J."/>
            <person name="Danzmann R.G."/>
            <person name="Schroeder S."/>
            <person name="Scheffler B."/>
            <person name="Duke M.V."/>
            <person name="Ballard L."/>
            <person name="Kucuktas H."/>
            <person name="Kaltenboeck L."/>
            <person name="Liu H."/>
            <person name="Armbruster J."/>
            <person name="Xie Y."/>
            <person name="Kirby M.L."/>
            <person name="Tian Y."/>
            <person name="Flanagan M.E."/>
            <person name="Mu W."/>
            <person name="Waldbieser G.C."/>
        </authorList>
    </citation>
    <scope>NUCLEOTIDE SEQUENCE [LARGE SCALE GENOMIC DNA]</scope>
    <source>
        <strain evidence="2">SDA103</strain>
    </source>
</reference>
<dbReference type="GeneID" id="108265785"/>
<dbReference type="Pfam" id="PF00619">
    <property type="entry name" value="CARD"/>
    <property type="match status" value="1"/>
</dbReference>